<gene>
    <name evidence="5" type="ORF">C1SCF055_LOCUS29151</name>
</gene>
<dbReference type="Gene3D" id="3.40.50.150">
    <property type="entry name" value="Vaccinia Virus protein VP39"/>
    <property type="match status" value="1"/>
</dbReference>
<comment type="caution">
    <text evidence="5">The sequence shown here is derived from an EMBL/GenBank/DDBJ whole genome shotgun (WGS) entry which is preliminary data.</text>
</comment>
<accession>A0A9P1D781</accession>
<proteinExistence type="predicted"/>
<dbReference type="EMBL" id="CAMXCT030003235">
    <property type="protein sequence ID" value="CAL4790583.1"/>
    <property type="molecule type" value="Genomic_DNA"/>
</dbReference>
<sequence>MQFEQVIFGGFPRLCASWALGIGDRAALAGPSNAGKSLQIQLIAGEVPIQSGRIVFAPEIFRIAVLRSGWTFQETDQTVKEEVKSLSPVPRGLPGPSEARSSSLSALVVDVERLSALNEITDVEIEKCLAKFDLKPHDLLQELPPQKLIRLAMAKLMIWQPDVLLLDDVTEDLEDLEDPKVSDEACKWMEEFLLSAGLKILLVASHDRSFMDRVCNRVISIQENKTSVLEGNYGRAYLAGGDFLHFHSFSLWQPKSSGLRATQAACAFASLVVEDFCSRWEKGVDVEGVRRTYRIVDVGTGTGILSLIVAQQWHRRFGALSTKPELQLWAVDLDEPALRIARANFDACPWADRIHTLHSSFEDWTPAWDDPPMSFICNPPYDDDVVNRRAGTEAEELSRRRALERSFLPLEELCRGVKGQGCRSMWILWGNAEDAPVLRAAANTGWRAVRQVRFQRSVHRAQAFATVWQLTRDTDVKPEKCLEPETILWQKDDGTPSTAWWQLVGSLYYWHLRPKVRQLLAFITSDGRVTSGIQKSEIIHSHITYHMWDYTHIVHTYTVYT</sequence>
<reference evidence="5" key="1">
    <citation type="submission" date="2022-10" db="EMBL/GenBank/DDBJ databases">
        <authorList>
            <person name="Chen Y."/>
            <person name="Dougan E. K."/>
            <person name="Chan C."/>
            <person name="Rhodes N."/>
            <person name="Thang M."/>
        </authorList>
    </citation>
    <scope>NUCLEOTIDE SEQUENCE</scope>
</reference>
<keyword evidence="7" id="KW-0418">Kinase</keyword>
<dbReference type="Pfam" id="PF00005">
    <property type="entry name" value="ABC_tran"/>
    <property type="match status" value="1"/>
</dbReference>
<dbReference type="InterPro" id="IPR003439">
    <property type="entry name" value="ABC_transporter-like_ATP-bd"/>
</dbReference>
<dbReference type="OrthoDB" id="434612at2759"/>
<organism evidence="5">
    <name type="scientific">Cladocopium goreaui</name>
    <dbReference type="NCBI Taxonomy" id="2562237"/>
    <lineage>
        <taxon>Eukaryota</taxon>
        <taxon>Sar</taxon>
        <taxon>Alveolata</taxon>
        <taxon>Dinophyceae</taxon>
        <taxon>Suessiales</taxon>
        <taxon>Symbiodiniaceae</taxon>
        <taxon>Cladocopium</taxon>
    </lineage>
</organism>
<dbReference type="InterPro" id="IPR029063">
    <property type="entry name" value="SAM-dependent_MTases_sf"/>
</dbReference>
<evidence type="ECO:0000256" key="3">
    <source>
        <dbReference type="ARBA" id="ARBA00022840"/>
    </source>
</evidence>
<dbReference type="GO" id="GO:0016887">
    <property type="term" value="F:ATP hydrolysis activity"/>
    <property type="evidence" value="ECO:0007669"/>
    <property type="project" value="InterPro"/>
</dbReference>
<keyword evidence="3" id="KW-0067">ATP-binding</keyword>
<keyword evidence="7" id="KW-0808">Transferase</keyword>
<name>A0A9P1D781_9DINO</name>
<keyword evidence="1" id="KW-0677">Repeat</keyword>
<dbReference type="EMBL" id="CAMXCT020003235">
    <property type="protein sequence ID" value="CAL1156646.1"/>
    <property type="molecule type" value="Genomic_DNA"/>
</dbReference>
<dbReference type="CDD" id="cd02440">
    <property type="entry name" value="AdoMet_MTases"/>
    <property type="match status" value="1"/>
</dbReference>
<dbReference type="SUPFAM" id="SSF53335">
    <property type="entry name" value="S-adenosyl-L-methionine-dependent methyltransferases"/>
    <property type="match status" value="1"/>
</dbReference>
<dbReference type="EMBL" id="CAMXCT010003235">
    <property type="protein sequence ID" value="CAI4003271.1"/>
    <property type="molecule type" value="Genomic_DNA"/>
</dbReference>
<evidence type="ECO:0000259" key="4">
    <source>
        <dbReference type="SMART" id="SM00382"/>
    </source>
</evidence>
<dbReference type="SUPFAM" id="SSF52540">
    <property type="entry name" value="P-loop containing nucleoside triphosphate hydrolases"/>
    <property type="match status" value="1"/>
</dbReference>
<evidence type="ECO:0000313" key="6">
    <source>
        <dbReference type="EMBL" id="CAL1156646.1"/>
    </source>
</evidence>
<dbReference type="AlphaFoldDB" id="A0A9P1D781"/>
<dbReference type="InterPro" id="IPR027417">
    <property type="entry name" value="P-loop_NTPase"/>
</dbReference>
<feature type="domain" description="AAA+ ATPase" evidence="4">
    <location>
        <begin position="22"/>
        <end position="224"/>
    </location>
</feature>
<reference evidence="6" key="2">
    <citation type="submission" date="2024-04" db="EMBL/GenBank/DDBJ databases">
        <authorList>
            <person name="Chen Y."/>
            <person name="Shah S."/>
            <person name="Dougan E. K."/>
            <person name="Thang M."/>
            <person name="Chan C."/>
        </authorList>
    </citation>
    <scope>NUCLEOTIDE SEQUENCE [LARGE SCALE GENOMIC DNA]</scope>
</reference>
<evidence type="ECO:0000256" key="2">
    <source>
        <dbReference type="ARBA" id="ARBA00022741"/>
    </source>
</evidence>
<dbReference type="PANTHER" id="PTHR19211">
    <property type="entry name" value="ATP-BINDING TRANSPORT PROTEIN-RELATED"/>
    <property type="match status" value="1"/>
</dbReference>
<dbReference type="InterPro" id="IPR003593">
    <property type="entry name" value="AAA+_ATPase"/>
</dbReference>
<dbReference type="GO" id="GO:0016301">
    <property type="term" value="F:kinase activity"/>
    <property type="evidence" value="ECO:0007669"/>
    <property type="project" value="UniProtKB-KW"/>
</dbReference>
<keyword evidence="8" id="KW-1185">Reference proteome</keyword>
<dbReference type="Gene3D" id="3.40.50.300">
    <property type="entry name" value="P-loop containing nucleotide triphosphate hydrolases"/>
    <property type="match status" value="1"/>
</dbReference>
<evidence type="ECO:0000313" key="7">
    <source>
        <dbReference type="EMBL" id="CAL4790583.1"/>
    </source>
</evidence>
<dbReference type="InterPro" id="IPR050611">
    <property type="entry name" value="ABCF"/>
</dbReference>
<protein>
    <submittedName>
        <fullName evidence="7">Calcium-dependent protein kinase 28</fullName>
    </submittedName>
</protein>
<dbReference type="PANTHER" id="PTHR19211:SF14">
    <property type="entry name" value="ATP-BINDING CASSETTE SUB-FAMILY F MEMBER 1"/>
    <property type="match status" value="1"/>
</dbReference>
<dbReference type="Proteomes" id="UP001152797">
    <property type="component" value="Unassembled WGS sequence"/>
</dbReference>
<keyword evidence="2" id="KW-0547">Nucleotide-binding</keyword>
<evidence type="ECO:0000313" key="5">
    <source>
        <dbReference type="EMBL" id="CAI4003271.1"/>
    </source>
</evidence>
<dbReference type="SMART" id="SM00382">
    <property type="entry name" value="AAA"/>
    <property type="match status" value="1"/>
</dbReference>
<evidence type="ECO:0000313" key="8">
    <source>
        <dbReference type="Proteomes" id="UP001152797"/>
    </source>
</evidence>
<evidence type="ECO:0000256" key="1">
    <source>
        <dbReference type="ARBA" id="ARBA00022737"/>
    </source>
</evidence>
<dbReference type="GO" id="GO:0005524">
    <property type="term" value="F:ATP binding"/>
    <property type="evidence" value="ECO:0007669"/>
    <property type="project" value="UniProtKB-KW"/>
</dbReference>